<organism evidence="2 3">
    <name type="scientific">Candidatus Wildermuthbacteria bacterium RIFCSPLOWO2_01_FULL_47_18</name>
    <dbReference type="NCBI Taxonomy" id="1802460"/>
    <lineage>
        <taxon>Bacteria</taxon>
        <taxon>Candidatus Wildermuthiibacteriota</taxon>
    </lineage>
</organism>
<accession>A0A1G2RI86</accession>
<evidence type="ECO:0000313" key="2">
    <source>
        <dbReference type="EMBL" id="OHA72012.1"/>
    </source>
</evidence>
<dbReference type="AlphaFoldDB" id="A0A1G2RI86"/>
<feature type="compositionally biased region" description="Basic and acidic residues" evidence="1">
    <location>
        <begin position="168"/>
        <end position="181"/>
    </location>
</feature>
<name>A0A1G2RI86_9BACT</name>
<proteinExistence type="predicted"/>
<feature type="region of interest" description="Disordered" evidence="1">
    <location>
        <begin position="152"/>
        <end position="187"/>
    </location>
</feature>
<comment type="caution">
    <text evidence="2">The sequence shown here is derived from an EMBL/GenBank/DDBJ whole genome shotgun (WGS) entry which is preliminary data.</text>
</comment>
<dbReference type="Proteomes" id="UP000177287">
    <property type="component" value="Unassembled WGS sequence"/>
</dbReference>
<gene>
    <name evidence="2" type="ORF">A3A27_01980</name>
</gene>
<protein>
    <submittedName>
        <fullName evidence="2">Uncharacterized protein</fullName>
    </submittedName>
</protein>
<evidence type="ECO:0000256" key="1">
    <source>
        <dbReference type="SAM" id="MobiDB-lite"/>
    </source>
</evidence>
<evidence type="ECO:0000313" key="3">
    <source>
        <dbReference type="Proteomes" id="UP000177287"/>
    </source>
</evidence>
<reference evidence="2 3" key="1">
    <citation type="journal article" date="2016" name="Nat. Commun.">
        <title>Thousands of microbial genomes shed light on interconnected biogeochemical processes in an aquifer system.</title>
        <authorList>
            <person name="Anantharaman K."/>
            <person name="Brown C.T."/>
            <person name="Hug L.A."/>
            <person name="Sharon I."/>
            <person name="Castelle C.J."/>
            <person name="Probst A.J."/>
            <person name="Thomas B.C."/>
            <person name="Singh A."/>
            <person name="Wilkins M.J."/>
            <person name="Karaoz U."/>
            <person name="Brodie E.L."/>
            <person name="Williams K.H."/>
            <person name="Hubbard S.S."/>
            <person name="Banfield J.F."/>
        </authorList>
    </citation>
    <scope>NUCLEOTIDE SEQUENCE [LARGE SCALE GENOMIC DNA]</scope>
</reference>
<sequence length="251" mass="27903">MNEDRDEVFRGHLEECLRHFGTSLASSVPKGSRGAAQAKKPVADFCGVTINSVSRWLNNTGSFPVGEPLIKLMCYLDMVGYRVIEFERIPKARRSFAELIGYGFFSGSQAAEFLGYSSTSTLYQVLQGNQNASEDKDQKMWDAWKERKEELEQRKKKLQEPQPLDASIKARPETEVPRASERPASSSCQTAVVSIMEGLLALFEGNPFEKLPDSELTNLHRSAATVLRLSAHLSALSSHLITFAEQRKGGS</sequence>
<dbReference type="EMBL" id="MHUF01000026">
    <property type="protein sequence ID" value="OHA72012.1"/>
    <property type="molecule type" value="Genomic_DNA"/>
</dbReference>